<dbReference type="InterPro" id="IPR009057">
    <property type="entry name" value="Homeodomain-like_sf"/>
</dbReference>
<keyword evidence="9" id="KW-0966">Cell projection</keyword>
<feature type="domain" description="Sigma-54 factor interaction" evidence="7">
    <location>
        <begin position="147"/>
        <end position="376"/>
    </location>
</feature>
<keyword evidence="1" id="KW-0597">Phosphoprotein</keyword>
<keyword evidence="9" id="KW-0969">Cilium</keyword>
<dbReference type="InterPro" id="IPR003593">
    <property type="entry name" value="AAA+_ATPase"/>
</dbReference>
<dbReference type="SUPFAM" id="SSF52540">
    <property type="entry name" value="P-loop containing nucleoside triphosphate hydrolases"/>
    <property type="match status" value="1"/>
</dbReference>
<dbReference type="SUPFAM" id="SSF46689">
    <property type="entry name" value="Homeodomain-like"/>
    <property type="match status" value="1"/>
</dbReference>
<dbReference type="AlphaFoldDB" id="A0A3B0YU80"/>
<dbReference type="InterPro" id="IPR027417">
    <property type="entry name" value="P-loop_NTPase"/>
</dbReference>
<dbReference type="Gene3D" id="3.40.50.2300">
    <property type="match status" value="1"/>
</dbReference>
<dbReference type="Gene3D" id="1.10.10.60">
    <property type="entry name" value="Homeodomain-like"/>
    <property type="match status" value="1"/>
</dbReference>
<dbReference type="EMBL" id="UOFP01000048">
    <property type="protein sequence ID" value="VAW84468.1"/>
    <property type="molecule type" value="Genomic_DNA"/>
</dbReference>
<dbReference type="InterPro" id="IPR058031">
    <property type="entry name" value="AAA_lid_NorR"/>
</dbReference>
<dbReference type="FunFam" id="3.40.50.300:FF:000006">
    <property type="entry name" value="DNA-binding transcriptional regulator NtrC"/>
    <property type="match status" value="1"/>
</dbReference>
<dbReference type="SMART" id="SM00448">
    <property type="entry name" value="REC"/>
    <property type="match status" value="1"/>
</dbReference>
<protein>
    <submittedName>
        <fullName evidence="9">Flagellar two-component response regulator FleR</fullName>
    </submittedName>
</protein>
<feature type="domain" description="Response regulatory" evidence="8">
    <location>
        <begin position="24"/>
        <end position="138"/>
    </location>
</feature>
<dbReference type="Gene3D" id="3.40.50.300">
    <property type="entry name" value="P-loop containing nucleotide triphosphate hydrolases"/>
    <property type="match status" value="1"/>
</dbReference>
<dbReference type="Pfam" id="PF02954">
    <property type="entry name" value="HTH_8"/>
    <property type="match status" value="1"/>
</dbReference>
<dbReference type="InterPro" id="IPR011006">
    <property type="entry name" value="CheY-like_superfamily"/>
</dbReference>
<dbReference type="InterPro" id="IPR002197">
    <property type="entry name" value="HTH_Fis"/>
</dbReference>
<dbReference type="GO" id="GO:0043565">
    <property type="term" value="F:sequence-specific DNA binding"/>
    <property type="evidence" value="ECO:0007669"/>
    <property type="project" value="InterPro"/>
</dbReference>
<dbReference type="CDD" id="cd00009">
    <property type="entry name" value="AAA"/>
    <property type="match status" value="1"/>
</dbReference>
<dbReference type="Gene3D" id="1.10.8.60">
    <property type="match status" value="1"/>
</dbReference>
<dbReference type="FunFam" id="3.40.50.2300:FF:000018">
    <property type="entry name" value="DNA-binding transcriptional regulator NtrC"/>
    <property type="match status" value="1"/>
</dbReference>
<sequence length="469" mass="51456">MNASASQARYEKGGEMSQEQIQAQILVVEDDLTLREAICDTLELAGYPVVAVANGYLALDVLDNQEIAMVISDVQMDKMNGHTLLKQVKLRQANMPMVLMTAHGTISKAVEAMRDGAIDYLSKPFEAEVLVNMVSRFVSMDNGHGDFVAEDIKSKEVKALAARVAQSDATILITGASGVGKEVLARYLHDESPRANKPFVAINCAAIPENMLEATLFGYEKGAFTGAYKSSPGKFEQAQGGTILLDEITEMALGLQAKLLRVLQEREVERLGSDKLIELDLRVLATTNRNIREYVAEGKFREDLFYRLNVFPLNLLPLCERCADIVPIAERILQSVTHKQGRIVPVLSEAAKLKMVTHRWPGNVRELDNVMQRALILQAGEIITAEDIHCEEVTSVAEVSGATGTEQSQELNSASLGNGVKSHEYGLILEALQQGRGSRKFAAETLGISPRTLRYKMAKMREDGIAIPV</sequence>
<evidence type="ECO:0000256" key="4">
    <source>
        <dbReference type="ARBA" id="ARBA00023015"/>
    </source>
</evidence>
<keyword evidence="5" id="KW-0238">DNA-binding</keyword>
<dbReference type="SUPFAM" id="SSF52172">
    <property type="entry name" value="CheY-like"/>
    <property type="match status" value="1"/>
</dbReference>
<keyword evidence="6" id="KW-0804">Transcription</keyword>
<dbReference type="PROSITE" id="PS50110">
    <property type="entry name" value="RESPONSE_REGULATORY"/>
    <property type="match status" value="1"/>
</dbReference>
<evidence type="ECO:0000259" key="7">
    <source>
        <dbReference type="PROSITE" id="PS50045"/>
    </source>
</evidence>
<dbReference type="PROSITE" id="PS00688">
    <property type="entry name" value="SIGMA54_INTERACT_3"/>
    <property type="match status" value="1"/>
</dbReference>
<dbReference type="PRINTS" id="PR01590">
    <property type="entry name" value="HTHFIS"/>
</dbReference>
<keyword evidence="9" id="KW-0282">Flagellum</keyword>
<evidence type="ECO:0000256" key="6">
    <source>
        <dbReference type="ARBA" id="ARBA00023163"/>
    </source>
</evidence>
<dbReference type="InterPro" id="IPR001789">
    <property type="entry name" value="Sig_transdc_resp-reg_receiver"/>
</dbReference>
<evidence type="ECO:0000259" key="8">
    <source>
        <dbReference type="PROSITE" id="PS50110"/>
    </source>
</evidence>
<dbReference type="PROSITE" id="PS50045">
    <property type="entry name" value="SIGMA54_INTERACT_4"/>
    <property type="match status" value="1"/>
</dbReference>
<dbReference type="GO" id="GO:0006355">
    <property type="term" value="P:regulation of DNA-templated transcription"/>
    <property type="evidence" value="ECO:0007669"/>
    <property type="project" value="InterPro"/>
</dbReference>
<evidence type="ECO:0000256" key="3">
    <source>
        <dbReference type="ARBA" id="ARBA00022840"/>
    </source>
</evidence>
<evidence type="ECO:0000256" key="2">
    <source>
        <dbReference type="ARBA" id="ARBA00022741"/>
    </source>
</evidence>
<accession>A0A3B0YU80</accession>
<dbReference type="InterPro" id="IPR025944">
    <property type="entry name" value="Sigma_54_int_dom_CS"/>
</dbReference>
<dbReference type="Pfam" id="PF00072">
    <property type="entry name" value="Response_reg"/>
    <property type="match status" value="1"/>
</dbReference>
<name>A0A3B0YU80_9ZZZZ</name>
<proteinExistence type="predicted"/>
<reference evidence="9" key="1">
    <citation type="submission" date="2018-06" db="EMBL/GenBank/DDBJ databases">
        <authorList>
            <person name="Zhirakovskaya E."/>
        </authorList>
    </citation>
    <scope>NUCLEOTIDE SEQUENCE</scope>
</reference>
<dbReference type="GO" id="GO:0000160">
    <property type="term" value="P:phosphorelay signal transduction system"/>
    <property type="evidence" value="ECO:0007669"/>
    <property type="project" value="InterPro"/>
</dbReference>
<dbReference type="Pfam" id="PF25601">
    <property type="entry name" value="AAA_lid_14"/>
    <property type="match status" value="1"/>
</dbReference>
<gene>
    <name evidence="9" type="ORF">MNBD_GAMMA18-1289</name>
</gene>
<dbReference type="SMART" id="SM00382">
    <property type="entry name" value="AAA"/>
    <property type="match status" value="1"/>
</dbReference>
<keyword evidence="4" id="KW-0805">Transcription regulation</keyword>
<keyword evidence="2" id="KW-0547">Nucleotide-binding</keyword>
<evidence type="ECO:0000256" key="1">
    <source>
        <dbReference type="ARBA" id="ARBA00022553"/>
    </source>
</evidence>
<evidence type="ECO:0000256" key="5">
    <source>
        <dbReference type="ARBA" id="ARBA00023125"/>
    </source>
</evidence>
<keyword evidence="3" id="KW-0067">ATP-binding</keyword>
<dbReference type="Pfam" id="PF00158">
    <property type="entry name" value="Sigma54_activat"/>
    <property type="match status" value="1"/>
</dbReference>
<dbReference type="GO" id="GO:0005524">
    <property type="term" value="F:ATP binding"/>
    <property type="evidence" value="ECO:0007669"/>
    <property type="project" value="UniProtKB-KW"/>
</dbReference>
<evidence type="ECO:0000313" key="9">
    <source>
        <dbReference type="EMBL" id="VAW84468.1"/>
    </source>
</evidence>
<dbReference type="PANTHER" id="PTHR32071:SF21">
    <property type="entry name" value="TRANSCRIPTIONAL REGULATORY PROTEIN FLGR"/>
    <property type="match status" value="1"/>
</dbReference>
<dbReference type="InterPro" id="IPR002078">
    <property type="entry name" value="Sigma_54_int"/>
</dbReference>
<organism evidence="9">
    <name type="scientific">hydrothermal vent metagenome</name>
    <dbReference type="NCBI Taxonomy" id="652676"/>
    <lineage>
        <taxon>unclassified sequences</taxon>
        <taxon>metagenomes</taxon>
        <taxon>ecological metagenomes</taxon>
    </lineage>
</organism>
<dbReference type="InterPro" id="IPR025943">
    <property type="entry name" value="Sigma_54_int_dom_ATP-bd_2"/>
</dbReference>
<dbReference type="PROSITE" id="PS00676">
    <property type="entry name" value="SIGMA54_INTERACT_2"/>
    <property type="match status" value="1"/>
</dbReference>
<dbReference type="PANTHER" id="PTHR32071">
    <property type="entry name" value="TRANSCRIPTIONAL REGULATORY PROTEIN"/>
    <property type="match status" value="1"/>
</dbReference>